<feature type="domain" description="Metallo-beta-lactamase" evidence="4">
    <location>
        <begin position="22"/>
        <end position="204"/>
    </location>
</feature>
<dbReference type="InterPro" id="IPR001279">
    <property type="entry name" value="Metallo-B-lactamas"/>
</dbReference>
<dbReference type="Pfam" id="PF00753">
    <property type="entry name" value="Lactamase_B"/>
    <property type="match status" value="1"/>
</dbReference>
<dbReference type="PANTHER" id="PTHR42951">
    <property type="entry name" value="METALLO-BETA-LACTAMASE DOMAIN-CONTAINING"/>
    <property type="match status" value="1"/>
</dbReference>
<dbReference type="EMBL" id="LYPC01000028">
    <property type="protein sequence ID" value="OCT11342.1"/>
    <property type="molecule type" value="Genomic_DNA"/>
</dbReference>
<sequence length="224" mass="24250">MADQAGVQPLILNMDINGNPFIVHAALLWDEQEVVLVDTGLPGQLGLIRDKLAEASFPFEKLTKIIITHHDMDHIGSLPDLVNASEGRIEVLAHELGKPYILGEVPAVKSKRLATPSKVDVLLQDGDVLPYCGGIQVIFTPGHTPDHISLYHPNSQTLIAGDALTSQDGVLMPPNPQFTPDMPLALKSVAKMLDYDIKTVITYHGGVCTENIKERLAEIANGQA</sequence>
<dbReference type="OrthoDB" id="9802248at2"/>
<accession>A0A1C0ZTD5</accession>
<comment type="function">
    <text evidence="2">Counteracts the endogenous Pycsar antiviral defense system. Phosphodiesterase that enables metal-dependent hydrolysis of host cyclic nucleotide Pycsar defense signals such as cCMP and cUMP.</text>
</comment>
<dbReference type="Proteomes" id="UP000093309">
    <property type="component" value="Unassembled WGS sequence"/>
</dbReference>
<evidence type="ECO:0000313" key="6">
    <source>
        <dbReference type="Proteomes" id="UP000093309"/>
    </source>
</evidence>
<dbReference type="Gene3D" id="3.60.15.10">
    <property type="entry name" value="Ribonuclease Z/Hydroxyacylglutathione hydrolase-like"/>
    <property type="match status" value="1"/>
</dbReference>
<comment type="catalytic activity">
    <reaction evidence="1">
        <text>3',5'-cyclic CMP + H2O = CMP + H(+)</text>
        <dbReference type="Rhea" id="RHEA:72675"/>
        <dbReference type="ChEBI" id="CHEBI:15377"/>
        <dbReference type="ChEBI" id="CHEBI:15378"/>
        <dbReference type="ChEBI" id="CHEBI:58003"/>
        <dbReference type="ChEBI" id="CHEBI:60377"/>
    </reaction>
    <physiologicalReaction direction="left-to-right" evidence="1">
        <dbReference type="Rhea" id="RHEA:72676"/>
    </physiologicalReaction>
</comment>
<evidence type="ECO:0000313" key="5">
    <source>
        <dbReference type="EMBL" id="OCT11342.1"/>
    </source>
</evidence>
<name>A0A1C0ZTD5_9BACL</name>
<comment type="catalytic activity">
    <reaction evidence="3">
        <text>3',5'-cyclic UMP + H2O = UMP + H(+)</text>
        <dbReference type="Rhea" id="RHEA:70575"/>
        <dbReference type="ChEBI" id="CHEBI:15377"/>
        <dbReference type="ChEBI" id="CHEBI:15378"/>
        <dbReference type="ChEBI" id="CHEBI:57865"/>
        <dbReference type="ChEBI" id="CHEBI:184387"/>
    </reaction>
    <physiologicalReaction direction="left-to-right" evidence="3">
        <dbReference type="Rhea" id="RHEA:70576"/>
    </physiologicalReaction>
</comment>
<dbReference type="STRING" id="512399.A8709_06625"/>
<proteinExistence type="predicted"/>
<dbReference type="AlphaFoldDB" id="A0A1C0ZTD5"/>
<evidence type="ECO:0000256" key="3">
    <source>
        <dbReference type="ARBA" id="ARBA00048505"/>
    </source>
</evidence>
<keyword evidence="5" id="KW-0378">Hydrolase</keyword>
<comment type="caution">
    <text evidence="5">The sequence shown here is derived from an EMBL/GenBank/DDBJ whole genome shotgun (WGS) entry which is preliminary data.</text>
</comment>
<evidence type="ECO:0000256" key="1">
    <source>
        <dbReference type="ARBA" id="ARBA00034221"/>
    </source>
</evidence>
<dbReference type="CDD" id="cd07721">
    <property type="entry name" value="yflN-like_MBL-fold"/>
    <property type="match status" value="1"/>
</dbReference>
<keyword evidence="6" id="KW-1185">Reference proteome</keyword>
<dbReference type="InterPro" id="IPR036866">
    <property type="entry name" value="RibonucZ/Hydroxyglut_hydro"/>
</dbReference>
<organism evidence="5 6">
    <name type="scientific">Paenibacillus pectinilyticus</name>
    <dbReference type="NCBI Taxonomy" id="512399"/>
    <lineage>
        <taxon>Bacteria</taxon>
        <taxon>Bacillati</taxon>
        <taxon>Bacillota</taxon>
        <taxon>Bacilli</taxon>
        <taxon>Bacillales</taxon>
        <taxon>Paenibacillaceae</taxon>
        <taxon>Paenibacillus</taxon>
    </lineage>
</organism>
<protein>
    <submittedName>
        <fullName evidence="5">MBL fold metallo-hydrolase</fullName>
    </submittedName>
</protein>
<dbReference type="InterPro" id="IPR050855">
    <property type="entry name" value="NDM-1-like"/>
</dbReference>
<evidence type="ECO:0000259" key="4">
    <source>
        <dbReference type="SMART" id="SM00849"/>
    </source>
</evidence>
<dbReference type="SMART" id="SM00849">
    <property type="entry name" value="Lactamase_B"/>
    <property type="match status" value="1"/>
</dbReference>
<dbReference type="SUPFAM" id="SSF56281">
    <property type="entry name" value="Metallo-hydrolase/oxidoreductase"/>
    <property type="match status" value="1"/>
</dbReference>
<dbReference type="GO" id="GO:0016787">
    <property type="term" value="F:hydrolase activity"/>
    <property type="evidence" value="ECO:0007669"/>
    <property type="project" value="UniProtKB-KW"/>
</dbReference>
<gene>
    <name evidence="5" type="ORF">A8709_06625</name>
</gene>
<dbReference type="RefSeq" id="WP_065858290.1">
    <property type="nucleotide sequence ID" value="NZ_LYPC01000028.1"/>
</dbReference>
<evidence type="ECO:0000256" key="2">
    <source>
        <dbReference type="ARBA" id="ARBA00034301"/>
    </source>
</evidence>
<reference evidence="6" key="1">
    <citation type="submission" date="2016-05" db="EMBL/GenBank/DDBJ databases">
        <title>Paenibacillus oryzae. sp. nov., isolated from the rice root.</title>
        <authorList>
            <person name="Zhang J."/>
            <person name="Zhang X."/>
        </authorList>
    </citation>
    <scope>NUCLEOTIDE SEQUENCE [LARGE SCALE GENOMIC DNA]</scope>
    <source>
        <strain evidence="6">KCTC13222</strain>
    </source>
</reference>
<dbReference type="PANTHER" id="PTHR42951:SF15">
    <property type="entry name" value="METALLO-BETA-LACTAMASE SUPERFAMILY PROTEIN"/>
    <property type="match status" value="1"/>
</dbReference>